<gene>
    <name evidence="8" type="ORF">SNEC2469_LOCUS6099</name>
</gene>
<dbReference type="GO" id="GO:0016020">
    <property type="term" value="C:membrane"/>
    <property type="evidence" value="ECO:0007669"/>
    <property type="project" value="InterPro"/>
</dbReference>
<dbReference type="PROSITE" id="PS50929">
    <property type="entry name" value="ABC_TM1F"/>
    <property type="match status" value="1"/>
</dbReference>
<dbReference type="PANTHER" id="PTHR11384:SF59">
    <property type="entry name" value="LYSOSOMAL COBALAMIN TRANSPORTER ABCD4"/>
    <property type="match status" value="1"/>
</dbReference>
<evidence type="ECO:0000313" key="9">
    <source>
        <dbReference type="Proteomes" id="UP000601435"/>
    </source>
</evidence>
<feature type="transmembrane region" description="Helical" evidence="6">
    <location>
        <begin position="420"/>
        <end position="438"/>
    </location>
</feature>
<reference evidence="8" key="1">
    <citation type="submission" date="2021-02" db="EMBL/GenBank/DDBJ databases">
        <authorList>
            <person name="Dougan E. K."/>
            <person name="Rhodes N."/>
            <person name="Thang M."/>
            <person name="Chan C."/>
        </authorList>
    </citation>
    <scope>NUCLEOTIDE SEQUENCE</scope>
</reference>
<keyword evidence="1" id="KW-0813">Transport</keyword>
<dbReference type="EMBL" id="CAJNJA010010864">
    <property type="protein sequence ID" value="CAE7263409.1"/>
    <property type="molecule type" value="Genomic_DNA"/>
</dbReference>
<comment type="caution">
    <text evidence="8">The sequence shown here is derived from an EMBL/GenBank/DDBJ whole genome shotgun (WGS) entry which is preliminary data.</text>
</comment>
<feature type="transmembrane region" description="Helical" evidence="6">
    <location>
        <begin position="1050"/>
        <end position="1071"/>
    </location>
</feature>
<dbReference type="Pfam" id="PF06472">
    <property type="entry name" value="ABC_membrane_2"/>
    <property type="match status" value="1"/>
</dbReference>
<accession>A0A812MQ53</accession>
<sequence>MNCPGRPAVRPLEDCEQKKVTTFSSCWGARPVSQPSWGWPRPRQVPALLALLFASSAPRLRCRRRAGDSFEFNTRLWNQFLRIAQPYFLPFPDDEQEASDAQPGFVALILATLVGVVGGTFWLALGAGSAASALLGSLPEGLGGTLTSMQAPGLELVALLGVLGASATFAAARQRLQGRWRQWWLLALLLFLLFCVTGLNVLLSYVFRAIDNVLVEKNATEFYAQLGVFGAALAVAVPVISGYRYVRLTLGRSWRQKLTELFLEKYLENRSFYLLDSNSQSTDVDNPDQRISEDVDYFTKVTLDFLLDILDSVLNLVSFSAILWTTSQTLTGALAVYALVGTSLAVYLGGRLVGLNYEQLRLQADFRYSLVHVRDNAEAIAFYGGEKREEGEVKAKLGATLSNYDQLIIWETGLSAYQQAFFYLARLVPYFVLGGLYFSGQVDFGTLGQAQFAFSMVLSSVTIIVSRIQDISRFSAGISRLGAFLEALTKPPDAKAARISTLEGSGLQLQKMTLFTPDGSRLLLKDLDMALSEGRQRRLLVVGSSGVGKSSVLRAVAGLWNRGEGTIVRPPSAQMLFLPQRPYMPLGDLRTQLLYPSEGTLGDHADAELDSNLATLVQEVPACMLAMELKVCEEVLAGPCADEVASKPEARNEESEPSKSIATFLALMTPVSDESIRSAAAYLPLRNFGEPLRKSDDGWYHLSEPAAQIDTFWSHSWHGNDLCKIFTLLVIYNSRQAMVIASFGALLASFLYAGQLLPGWDVDAHDALSNSVWALVVGTVFYLVLLFAGRPRERVFLDIVCIDQKDRSRKREGTRSISAFIKRSKSMIVLWDTTFSRRMWCIFELSAYLHSRSPDEGPHLTIRPTIFGPTFFCLTVGMVLVHGIIMLFEGAGLIFVEGVVVCVGFYTFVLTCRHYFRSLEQLQHDLHDFTVDEATCQCCSAPHPEGSNCDKEMLLNCIRLWFGSVEVFEERVRKDVLCCLMEQLSGDFFSYRQCIVALIPAMWSGLDYASGAWLMCTQLIERTGLDGDGCPNQLRGPPGAFLVNWLLRAAVWWLGVVPSILLLGMKAMYYLRQRSRSRCLDEVVNMAILVWMAALVLGMIELESLCWRLSGTFPVEPINLRRWWCGMVVFASIMLPSAWVLFAFFGMRRSVVLYKEQSSAVPTPAKPEETGQWEQRAESEILKPSRWSL</sequence>
<keyword evidence="9" id="KW-1185">Reference proteome</keyword>
<feature type="domain" description="ABC transmembrane type-1" evidence="7">
    <location>
        <begin position="187"/>
        <end position="473"/>
    </location>
</feature>
<feature type="transmembrane region" description="Helical" evidence="6">
    <location>
        <begin position="1120"/>
        <end position="1145"/>
    </location>
</feature>
<evidence type="ECO:0000256" key="1">
    <source>
        <dbReference type="ARBA" id="ARBA00022448"/>
    </source>
</evidence>
<feature type="transmembrane region" description="Helical" evidence="6">
    <location>
        <begin position="105"/>
        <end position="131"/>
    </location>
</feature>
<protein>
    <recommendedName>
        <fullName evidence="7">ABC transmembrane type-1 domain-containing protein</fullName>
    </recommendedName>
</protein>
<feature type="transmembrane region" description="Helical" evidence="6">
    <location>
        <begin position="184"/>
        <end position="210"/>
    </location>
</feature>
<dbReference type="InterPro" id="IPR011527">
    <property type="entry name" value="ABC1_TM_dom"/>
</dbReference>
<dbReference type="InterPro" id="IPR050835">
    <property type="entry name" value="ABC_transporter_sub-D"/>
</dbReference>
<evidence type="ECO:0000256" key="5">
    <source>
        <dbReference type="SAM" id="MobiDB-lite"/>
    </source>
</evidence>
<feature type="transmembrane region" description="Helical" evidence="6">
    <location>
        <begin position="151"/>
        <end position="172"/>
    </location>
</feature>
<dbReference type="Gene3D" id="3.40.50.300">
    <property type="entry name" value="P-loop containing nucleotide triphosphate hydrolases"/>
    <property type="match status" value="1"/>
</dbReference>
<keyword evidence="3 6" id="KW-1133">Transmembrane helix</keyword>
<feature type="transmembrane region" description="Helical" evidence="6">
    <location>
        <begin position="894"/>
        <end position="916"/>
    </location>
</feature>
<dbReference type="PANTHER" id="PTHR11384">
    <property type="entry name" value="ATP-BINDING CASSETTE, SUB-FAMILY D MEMBER"/>
    <property type="match status" value="1"/>
</dbReference>
<feature type="region of interest" description="Disordered" evidence="5">
    <location>
        <begin position="1162"/>
        <end position="1189"/>
    </location>
</feature>
<dbReference type="Proteomes" id="UP000601435">
    <property type="component" value="Unassembled WGS sequence"/>
</dbReference>
<feature type="transmembrane region" description="Helical" evidence="6">
    <location>
        <begin position="994"/>
        <end position="1015"/>
    </location>
</feature>
<dbReference type="OrthoDB" id="422637at2759"/>
<dbReference type="Gene3D" id="1.20.1560.10">
    <property type="entry name" value="ABC transporter type 1, transmembrane domain"/>
    <property type="match status" value="1"/>
</dbReference>
<dbReference type="InterPro" id="IPR027417">
    <property type="entry name" value="P-loop_NTPase"/>
</dbReference>
<evidence type="ECO:0000256" key="2">
    <source>
        <dbReference type="ARBA" id="ARBA00022692"/>
    </source>
</evidence>
<feature type="transmembrane region" description="Helical" evidence="6">
    <location>
        <begin position="866"/>
        <end position="888"/>
    </location>
</feature>
<evidence type="ECO:0000259" key="7">
    <source>
        <dbReference type="PROSITE" id="PS50929"/>
    </source>
</evidence>
<evidence type="ECO:0000313" key="8">
    <source>
        <dbReference type="EMBL" id="CAE7263409.1"/>
    </source>
</evidence>
<feature type="transmembrane region" description="Helical" evidence="6">
    <location>
        <begin position="222"/>
        <end position="246"/>
    </location>
</feature>
<feature type="transmembrane region" description="Helical" evidence="6">
    <location>
        <begin position="305"/>
        <end position="324"/>
    </location>
</feature>
<dbReference type="SUPFAM" id="SSF90123">
    <property type="entry name" value="ABC transporter transmembrane region"/>
    <property type="match status" value="1"/>
</dbReference>
<dbReference type="GO" id="GO:0140359">
    <property type="term" value="F:ABC-type transporter activity"/>
    <property type="evidence" value="ECO:0007669"/>
    <property type="project" value="InterPro"/>
</dbReference>
<feature type="transmembrane region" description="Helical" evidence="6">
    <location>
        <begin position="737"/>
        <end position="755"/>
    </location>
</feature>
<feature type="transmembrane region" description="Helical" evidence="6">
    <location>
        <begin position="450"/>
        <end position="468"/>
    </location>
</feature>
<keyword evidence="4 6" id="KW-0472">Membrane</keyword>
<evidence type="ECO:0000256" key="3">
    <source>
        <dbReference type="ARBA" id="ARBA00022989"/>
    </source>
</evidence>
<dbReference type="InterPro" id="IPR036640">
    <property type="entry name" value="ABC1_TM_sf"/>
</dbReference>
<evidence type="ECO:0000256" key="6">
    <source>
        <dbReference type="SAM" id="Phobius"/>
    </source>
</evidence>
<organism evidence="8 9">
    <name type="scientific">Symbiodinium necroappetens</name>
    <dbReference type="NCBI Taxonomy" id="1628268"/>
    <lineage>
        <taxon>Eukaryota</taxon>
        <taxon>Sar</taxon>
        <taxon>Alveolata</taxon>
        <taxon>Dinophyceae</taxon>
        <taxon>Suessiales</taxon>
        <taxon>Symbiodiniaceae</taxon>
        <taxon>Symbiodinium</taxon>
    </lineage>
</organism>
<feature type="transmembrane region" description="Helical" evidence="6">
    <location>
        <begin position="330"/>
        <end position="353"/>
    </location>
</feature>
<dbReference type="GO" id="GO:0005524">
    <property type="term" value="F:ATP binding"/>
    <property type="evidence" value="ECO:0007669"/>
    <property type="project" value="InterPro"/>
</dbReference>
<feature type="transmembrane region" description="Helical" evidence="6">
    <location>
        <begin position="1083"/>
        <end position="1100"/>
    </location>
</feature>
<proteinExistence type="predicted"/>
<name>A0A812MQ53_9DINO</name>
<evidence type="ECO:0000256" key="4">
    <source>
        <dbReference type="ARBA" id="ARBA00023136"/>
    </source>
</evidence>
<feature type="transmembrane region" description="Helical" evidence="6">
    <location>
        <begin position="767"/>
        <end position="788"/>
    </location>
</feature>
<dbReference type="AlphaFoldDB" id="A0A812MQ53"/>
<dbReference type="SUPFAM" id="SSF52540">
    <property type="entry name" value="P-loop containing nucleoside triphosphate hydrolases"/>
    <property type="match status" value="1"/>
</dbReference>
<keyword evidence="2 6" id="KW-0812">Transmembrane</keyword>